<dbReference type="AlphaFoldDB" id="A0A392MHX6"/>
<name>A0A392MHX6_9FABA</name>
<gene>
    <name evidence="2" type="ORF">A2U01_0007508</name>
</gene>
<organism evidence="2 3">
    <name type="scientific">Trifolium medium</name>
    <dbReference type="NCBI Taxonomy" id="97028"/>
    <lineage>
        <taxon>Eukaryota</taxon>
        <taxon>Viridiplantae</taxon>
        <taxon>Streptophyta</taxon>
        <taxon>Embryophyta</taxon>
        <taxon>Tracheophyta</taxon>
        <taxon>Spermatophyta</taxon>
        <taxon>Magnoliopsida</taxon>
        <taxon>eudicotyledons</taxon>
        <taxon>Gunneridae</taxon>
        <taxon>Pentapetalae</taxon>
        <taxon>rosids</taxon>
        <taxon>fabids</taxon>
        <taxon>Fabales</taxon>
        <taxon>Fabaceae</taxon>
        <taxon>Papilionoideae</taxon>
        <taxon>50 kb inversion clade</taxon>
        <taxon>NPAAA clade</taxon>
        <taxon>Hologalegina</taxon>
        <taxon>IRL clade</taxon>
        <taxon>Trifolieae</taxon>
        <taxon>Trifolium</taxon>
    </lineage>
</organism>
<comment type="caution">
    <text evidence="2">The sequence shown here is derived from an EMBL/GenBank/DDBJ whole genome shotgun (WGS) entry which is preliminary data.</text>
</comment>
<evidence type="ECO:0000256" key="1">
    <source>
        <dbReference type="SAM" id="MobiDB-lite"/>
    </source>
</evidence>
<evidence type="ECO:0000313" key="2">
    <source>
        <dbReference type="EMBL" id="MCH86649.1"/>
    </source>
</evidence>
<evidence type="ECO:0000313" key="3">
    <source>
        <dbReference type="Proteomes" id="UP000265520"/>
    </source>
</evidence>
<dbReference type="Proteomes" id="UP000265520">
    <property type="component" value="Unassembled WGS sequence"/>
</dbReference>
<accession>A0A392MHX6</accession>
<reference evidence="2 3" key="1">
    <citation type="journal article" date="2018" name="Front. Plant Sci.">
        <title>Red Clover (Trifolium pratense) and Zigzag Clover (T. medium) - A Picture of Genomic Similarities and Differences.</title>
        <authorList>
            <person name="Dluhosova J."/>
            <person name="Istvanek J."/>
            <person name="Nedelnik J."/>
            <person name="Repkova J."/>
        </authorList>
    </citation>
    <scope>NUCLEOTIDE SEQUENCE [LARGE SCALE GENOMIC DNA]</scope>
    <source>
        <strain evidence="3">cv. 10/8</strain>
        <tissue evidence="2">Leaf</tissue>
    </source>
</reference>
<feature type="non-terminal residue" evidence="2">
    <location>
        <position position="1"/>
    </location>
</feature>
<feature type="region of interest" description="Disordered" evidence="1">
    <location>
        <begin position="39"/>
        <end position="61"/>
    </location>
</feature>
<dbReference type="EMBL" id="LXQA010010697">
    <property type="protein sequence ID" value="MCH86649.1"/>
    <property type="molecule type" value="Genomic_DNA"/>
</dbReference>
<keyword evidence="3" id="KW-1185">Reference proteome</keyword>
<proteinExistence type="predicted"/>
<sequence>QELVNSLEEKTKDQIPAHFTENEVISKLTEDKEHLKDQVKSLEQKVDETEKKYEECSRQSEDRMNQIIETESKMIELKTKLQKLEEKFSDLESENQIFRKQALLSSTSQRMTDKVAAIPAPVKTLNSAETVRRSHMERHQESVEALFKCVTKDLGFCEGKPVAAFTLYNCLLHWKSFEAEKTSIFDRLIQLIGSAIEVLHGITCNIFTGSG</sequence>
<protein>
    <submittedName>
        <fullName evidence="2">Unconventional myosin-Va-like</fullName>
    </submittedName>
</protein>